<feature type="region of interest" description="Disordered" evidence="1">
    <location>
        <begin position="28"/>
        <end position="58"/>
    </location>
</feature>
<evidence type="ECO:0000256" key="1">
    <source>
        <dbReference type="SAM" id="MobiDB-lite"/>
    </source>
</evidence>
<name>A0A238D8C4_THIDL</name>
<accession>A0A238D8C4</accession>
<feature type="compositionally biased region" description="Polar residues" evidence="1">
    <location>
        <begin position="43"/>
        <end position="58"/>
    </location>
</feature>
<dbReference type="AlphaFoldDB" id="A0A238D8C4"/>
<evidence type="ECO:0000313" key="2">
    <source>
        <dbReference type="EMBL" id="SBP89471.1"/>
    </source>
</evidence>
<sequence length="58" mass="6177">MQARTARQTGSGRVYRLSGALTGDAMFSGGIPVQTPKPDDIPTPTSTRIVRSPCWQTG</sequence>
<organism evidence="2 3">
    <name type="scientific">Thiomonas delicata</name>
    <name type="common">Thiomonas cuprina</name>
    <dbReference type="NCBI Taxonomy" id="364030"/>
    <lineage>
        <taxon>Bacteria</taxon>
        <taxon>Pseudomonadati</taxon>
        <taxon>Pseudomonadota</taxon>
        <taxon>Betaproteobacteria</taxon>
        <taxon>Burkholderiales</taxon>
        <taxon>Thiomonas</taxon>
    </lineage>
</organism>
<dbReference type="EMBL" id="FLMQ01000056">
    <property type="protein sequence ID" value="SBP89471.1"/>
    <property type="molecule type" value="Genomic_DNA"/>
</dbReference>
<dbReference type="Proteomes" id="UP000214566">
    <property type="component" value="Unassembled WGS sequence"/>
</dbReference>
<gene>
    <name evidence="2" type="ORF">THIARS_71091</name>
</gene>
<reference evidence="2 3" key="1">
    <citation type="submission" date="2016-06" db="EMBL/GenBank/DDBJ databases">
        <authorList>
            <person name="Kjaerup R.B."/>
            <person name="Dalgaard T.S."/>
            <person name="Juul-Madsen H.R."/>
        </authorList>
    </citation>
    <scope>NUCLEOTIDE SEQUENCE [LARGE SCALE GENOMIC DNA]</scope>
    <source>
        <strain evidence="2 3">DSM 16361</strain>
    </source>
</reference>
<proteinExistence type="predicted"/>
<protein>
    <submittedName>
        <fullName evidence="2">Uncharacterized protein</fullName>
    </submittedName>
</protein>
<keyword evidence="3" id="KW-1185">Reference proteome</keyword>
<evidence type="ECO:0000313" key="3">
    <source>
        <dbReference type="Proteomes" id="UP000214566"/>
    </source>
</evidence>